<keyword evidence="9 11" id="KW-0560">Oxidoreductase</keyword>
<evidence type="ECO:0000256" key="4">
    <source>
        <dbReference type="ARBA" id="ARBA00008310"/>
    </source>
</evidence>
<comment type="cofactor">
    <cofactor evidence="2 11">
        <name>FAD</name>
        <dbReference type="ChEBI" id="CHEBI:57692"/>
    </cofactor>
</comment>
<comment type="function">
    <text evidence="11">Involved in coproporphyrin-dependent heme b biosynthesis. Catalyzes the oxidation of coproporphyrinogen III to coproporphyrin III.</text>
</comment>
<comment type="similarity">
    <text evidence="4 11">Belongs to the protoporphyrinogen/coproporphyrinogen oxidase family. Coproporphyrinogen III oxidase subfamily.</text>
</comment>
<dbReference type="GO" id="GO:0005737">
    <property type="term" value="C:cytoplasm"/>
    <property type="evidence" value="ECO:0007669"/>
    <property type="project" value="UniProtKB-SubCell"/>
</dbReference>
<comment type="subcellular location">
    <subcellularLocation>
        <location evidence="11">Cytoplasm</location>
    </subcellularLocation>
</comment>
<dbReference type="AlphaFoldDB" id="A0A1G8W8H5"/>
<dbReference type="NCBIfam" id="TIGR00562">
    <property type="entry name" value="proto_IX_ox"/>
    <property type="match status" value="1"/>
</dbReference>
<dbReference type="Gene3D" id="1.10.3110.10">
    <property type="entry name" value="protoporphyrinogen ix oxidase, domain 3"/>
    <property type="match status" value="1"/>
</dbReference>
<evidence type="ECO:0000256" key="10">
    <source>
        <dbReference type="ARBA" id="ARBA00023133"/>
    </source>
</evidence>
<dbReference type="EC" id="1.3.3.15" evidence="5 11"/>
<dbReference type="RefSeq" id="WP_091264664.1">
    <property type="nucleotide sequence ID" value="NZ_FNFK01000003.1"/>
</dbReference>
<evidence type="ECO:0000256" key="9">
    <source>
        <dbReference type="ARBA" id="ARBA00023002"/>
    </source>
</evidence>
<dbReference type="GO" id="GO:0004729">
    <property type="term" value="F:oxygen-dependent protoporphyrinogen oxidase activity"/>
    <property type="evidence" value="ECO:0007669"/>
    <property type="project" value="UniProtKB-UniRule"/>
</dbReference>
<dbReference type="OrthoDB" id="9805195at2"/>
<evidence type="ECO:0000256" key="6">
    <source>
        <dbReference type="ARBA" id="ARBA00019046"/>
    </source>
</evidence>
<evidence type="ECO:0000256" key="8">
    <source>
        <dbReference type="ARBA" id="ARBA00022827"/>
    </source>
</evidence>
<feature type="domain" description="Amine oxidase" evidence="12">
    <location>
        <begin position="15"/>
        <end position="458"/>
    </location>
</feature>
<dbReference type="PANTHER" id="PTHR42923:SF3">
    <property type="entry name" value="PROTOPORPHYRINOGEN OXIDASE"/>
    <property type="match status" value="1"/>
</dbReference>
<comment type="catalytic activity">
    <reaction evidence="1">
        <text>coproporphyrinogen III + 3 O2 = coproporphyrin III + 3 H2O2</text>
        <dbReference type="Rhea" id="RHEA:43436"/>
        <dbReference type="ChEBI" id="CHEBI:15379"/>
        <dbReference type="ChEBI" id="CHEBI:16240"/>
        <dbReference type="ChEBI" id="CHEBI:57309"/>
        <dbReference type="ChEBI" id="CHEBI:131725"/>
        <dbReference type="EC" id="1.3.3.15"/>
    </reaction>
    <physiologicalReaction direction="left-to-right" evidence="1">
        <dbReference type="Rhea" id="RHEA:43437"/>
    </physiologicalReaction>
</comment>
<dbReference type="SUPFAM" id="SSF54373">
    <property type="entry name" value="FAD-linked reductases, C-terminal domain"/>
    <property type="match status" value="1"/>
</dbReference>
<dbReference type="InterPro" id="IPR004572">
    <property type="entry name" value="Protoporphyrinogen_oxidase"/>
</dbReference>
<dbReference type="Gene3D" id="3.50.50.60">
    <property type="entry name" value="FAD/NAD(P)-binding domain"/>
    <property type="match status" value="1"/>
</dbReference>
<gene>
    <name evidence="13" type="ORF">SAMN04488098_100365</name>
</gene>
<evidence type="ECO:0000313" key="14">
    <source>
        <dbReference type="Proteomes" id="UP000199433"/>
    </source>
</evidence>
<dbReference type="InterPro" id="IPR002937">
    <property type="entry name" value="Amino_oxidase"/>
</dbReference>
<keyword evidence="10 11" id="KW-0350">Heme biosynthesis</keyword>
<dbReference type="Proteomes" id="UP000199433">
    <property type="component" value="Unassembled WGS sequence"/>
</dbReference>
<proteinExistence type="inferred from homology"/>
<evidence type="ECO:0000256" key="7">
    <source>
        <dbReference type="ARBA" id="ARBA00022630"/>
    </source>
</evidence>
<evidence type="ECO:0000256" key="11">
    <source>
        <dbReference type="RuleBase" id="RU364052"/>
    </source>
</evidence>
<dbReference type="PANTHER" id="PTHR42923">
    <property type="entry name" value="PROTOPORPHYRINOGEN OXIDASE"/>
    <property type="match status" value="1"/>
</dbReference>
<reference evidence="14" key="1">
    <citation type="submission" date="2016-10" db="EMBL/GenBank/DDBJ databases">
        <authorList>
            <person name="Varghese N."/>
            <person name="Submissions S."/>
        </authorList>
    </citation>
    <scope>NUCLEOTIDE SEQUENCE [LARGE SCALE GENOMIC DNA]</scope>
    <source>
        <strain evidence="14">DSM 19181</strain>
    </source>
</reference>
<dbReference type="SUPFAM" id="SSF51905">
    <property type="entry name" value="FAD/NAD(P)-binding domain"/>
    <property type="match status" value="1"/>
</dbReference>
<evidence type="ECO:0000256" key="2">
    <source>
        <dbReference type="ARBA" id="ARBA00001974"/>
    </source>
</evidence>
<dbReference type="InterPro" id="IPR050464">
    <property type="entry name" value="Zeta_carotene_desat/Oxidored"/>
</dbReference>
<organism evidence="13 14">
    <name type="scientific">Alkalibacterium thalassium</name>
    <dbReference type="NCBI Taxonomy" id="426701"/>
    <lineage>
        <taxon>Bacteria</taxon>
        <taxon>Bacillati</taxon>
        <taxon>Bacillota</taxon>
        <taxon>Bacilli</taxon>
        <taxon>Lactobacillales</taxon>
        <taxon>Carnobacteriaceae</taxon>
        <taxon>Alkalibacterium</taxon>
    </lineage>
</organism>
<sequence length="465" mass="52890">MEKAKKRIAVVGSGITGLTVAYRLQQTIKEQDLPYEVIVLESSIRSGGKLYTMKFGEQFIDLGAESIDTRLPDAIGLIKELELEDQVEYSQNGKPDIYAFNKLYQLDSDTYKGIPVKRTDIWKFDLISFQGKLSFLKDTYFSRTEESEEVSTRDYFAQRVGDEVAEYAAEPFISKVYSSEIDEIGIKGLNEPLFALEKEHGTITKALEAHPELIDGDGNYLTFKDGLETLTRELSERLQQNIRYSKKVTDIKKSISHTYIVDINKKEQLRVDSVVVATDSGAYNQIFSDIELSDYFKDIKMGSIGFVLFSFPKGAIKDPPGGNGVLSVRRNNSYIQSIVWLNKKWAHHAQKDEELLGVYFGRSSDSIMMSLSNKQIEEAILKDLNKMLSIEVDPNYRIIKRWPNAIPQFSVNHEERTKNLNEFLEEKYPGLYLIGNGMDGFGVNNCIRQGNNTAMEVINYLKNTI</sequence>
<keyword evidence="11" id="KW-0963">Cytoplasm</keyword>
<keyword evidence="7 11" id="KW-0285">Flavoprotein</keyword>
<evidence type="ECO:0000256" key="5">
    <source>
        <dbReference type="ARBA" id="ARBA00012402"/>
    </source>
</evidence>
<dbReference type="STRING" id="426701.SAMN04488098_100365"/>
<evidence type="ECO:0000259" key="12">
    <source>
        <dbReference type="Pfam" id="PF01593"/>
    </source>
</evidence>
<evidence type="ECO:0000256" key="3">
    <source>
        <dbReference type="ARBA" id="ARBA00004744"/>
    </source>
</evidence>
<protein>
    <recommendedName>
        <fullName evidence="6 11">Coproporphyrinogen III oxidase</fullName>
        <ecNumber evidence="5 11">1.3.3.15</ecNumber>
    </recommendedName>
</protein>
<keyword evidence="8 11" id="KW-0274">FAD</keyword>
<accession>A0A1G8W8H5</accession>
<dbReference type="EMBL" id="FNFK01000003">
    <property type="protein sequence ID" value="SDJ74578.1"/>
    <property type="molecule type" value="Genomic_DNA"/>
</dbReference>
<dbReference type="GO" id="GO:0006783">
    <property type="term" value="P:heme biosynthetic process"/>
    <property type="evidence" value="ECO:0007669"/>
    <property type="project" value="UniProtKB-UniRule"/>
</dbReference>
<evidence type="ECO:0000313" key="13">
    <source>
        <dbReference type="EMBL" id="SDJ74578.1"/>
    </source>
</evidence>
<dbReference type="UniPathway" id="UPA00252"/>
<dbReference type="InterPro" id="IPR036188">
    <property type="entry name" value="FAD/NAD-bd_sf"/>
</dbReference>
<dbReference type="Gene3D" id="3.90.660.20">
    <property type="entry name" value="Protoporphyrinogen oxidase, mitochondrial, domain 2"/>
    <property type="match status" value="1"/>
</dbReference>
<keyword evidence="14" id="KW-1185">Reference proteome</keyword>
<comment type="pathway">
    <text evidence="3 11">Porphyrin-containing compound metabolism; protoheme biosynthesis.</text>
</comment>
<name>A0A1G8W8H5_9LACT</name>
<dbReference type="Pfam" id="PF01593">
    <property type="entry name" value="Amino_oxidase"/>
    <property type="match status" value="1"/>
</dbReference>
<evidence type="ECO:0000256" key="1">
    <source>
        <dbReference type="ARBA" id="ARBA00001755"/>
    </source>
</evidence>